<reference evidence="3" key="1">
    <citation type="journal article" date="2020" name="Fungal Divers.">
        <title>Resolving the Mortierellaceae phylogeny through synthesis of multi-gene phylogenetics and phylogenomics.</title>
        <authorList>
            <person name="Vandepol N."/>
            <person name="Liber J."/>
            <person name="Desiro A."/>
            <person name="Na H."/>
            <person name="Kennedy M."/>
            <person name="Barry K."/>
            <person name="Grigoriev I.V."/>
            <person name="Miller A.N."/>
            <person name="O'Donnell K."/>
            <person name="Stajich J.E."/>
            <person name="Bonito G."/>
        </authorList>
    </citation>
    <scope>NUCLEOTIDE SEQUENCE</scope>
    <source>
        <strain evidence="3">NVP1</strain>
    </source>
</reference>
<dbReference type="PANTHER" id="PTHR31131">
    <property type="entry name" value="CHROMOSOME 1, WHOLE GENOME SHOTGUN SEQUENCE"/>
    <property type="match status" value="1"/>
</dbReference>
<dbReference type="EMBL" id="JAAAUY010000034">
    <property type="protein sequence ID" value="KAF9337203.1"/>
    <property type="molecule type" value="Genomic_DNA"/>
</dbReference>
<organism evidence="3 4">
    <name type="scientific">Podila minutissima</name>
    <dbReference type="NCBI Taxonomy" id="64525"/>
    <lineage>
        <taxon>Eukaryota</taxon>
        <taxon>Fungi</taxon>
        <taxon>Fungi incertae sedis</taxon>
        <taxon>Mucoromycota</taxon>
        <taxon>Mortierellomycotina</taxon>
        <taxon>Mortierellomycetes</taxon>
        <taxon>Mortierellales</taxon>
        <taxon>Mortierellaceae</taxon>
        <taxon>Podila</taxon>
    </lineage>
</organism>
<evidence type="ECO:0000259" key="2">
    <source>
        <dbReference type="Pfam" id="PF13840"/>
    </source>
</evidence>
<dbReference type="SUPFAM" id="SSF55021">
    <property type="entry name" value="ACT-like"/>
    <property type="match status" value="1"/>
</dbReference>
<dbReference type="AlphaFoldDB" id="A0A9P5SS25"/>
<dbReference type="PANTHER" id="PTHR31131:SF6">
    <property type="entry name" value="CASTOR ACT DOMAIN-CONTAINING PROTEIN"/>
    <property type="match status" value="1"/>
</dbReference>
<dbReference type="GO" id="GO:0006520">
    <property type="term" value="P:amino acid metabolic process"/>
    <property type="evidence" value="ECO:0007669"/>
    <property type="project" value="UniProtKB-ARBA"/>
</dbReference>
<dbReference type="InterPro" id="IPR051719">
    <property type="entry name" value="CASTOR_mTORC1"/>
</dbReference>
<sequence length="206" mass="22875">MSRDGVIRGGGDGDLITPMTPMTPSASSLPGFGFFSSLGLMHETLEEQEEREADTKEKIRRSCPRSVIDDKLILTGLSLDYQAQWAVTLLKVLFYPEELPGYSGEKRSRFMSFTTTDEGTSLIADQEVLGYFEEHMLNMSLSQTALRCIQVDLSTFGLDTYGLVYSMCNPLVESDINLLCLSTFRTANVLVQDADLEKAMQILSLS</sequence>
<evidence type="ECO:0000313" key="3">
    <source>
        <dbReference type="EMBL" id="KAF9337203.1"/>
    </source>
</evidence>
<protein>
    <submittedName>
        <fullName evidence="3">GATS protein-like 3</fullName>
    </submittedName>
</protein>
<accession>A0A9P5SS25</accession>
<dbReference type="Gene3D" id="3.30.2130.10">
    <property type="entry name" value="VC0802-like"/>
    <property type="match status" value="1"/>
</dbReference>
<evidence type="ECO:0000256" key="1">
    <source>
        <dbReference type="SAM" id="MobiDB-lite"/>
    </source>
</evidence>
<name>A0A9P5SS25_9FUNG</name>
<comment type="caution">
    <text evidence="3">The sequence shown here is derived from an EMBL/GenBank/DDBJ whole genome shotgun (WGS) entry which is preliminary data.</text>
</comment>
<feature type="region of interest" description="Disordered" evidence="1">
    <location>
        <begin position="1"/>
        <end position="22"/>
    </location>
</feature>
<feature type="domain" description="CASTOR ACT" evidence="2">
    <location>
        <begin position="143"/>
        <end position="203"/>
    </location>
</feature>
<dbReference type="InterPro" id="IPR045865">
    <property type="entry name" value="ACT-like_dom_sf"/>
</dbReference>
<evidence type="ECO:0000313" key="4">
    <source>
        <dbReference type="Proteomes" id="UP000696485"/>
    </source>
</evidence>
<dbReference type="InterPro" id="IPR027795">
    <property type="entry name" value="CASTOR_ACT_dom"/>
</dbReference>
<keyword evidence="4" id="KW-1185">Reference proteome</keyword>
<dbReference type="GO" id="GO:0046394">
    <property type="term" value="P:carboxylic acid biosynthetic process"/>
    <property type="evidence" value="ECO:0007669"/>
    <property type="project" value="UniProtKB-ARBA"/>
</dbReference>
<dbReference type="Proteomes" id="UP000696485">
    <property type="component" value="Unassembled WGS sequence"/>
</dbReference>
<proteinExistence type="predicted"/>
<dbReference type="Pfam" id="PF13840">
    <property type="entry name" value="ACT_7"/>
    <property type="match status" value="1"/>
</dbReference>
<gene>
    <name evidence="3" type="primary">GATSL3_2</name>
    <name evidence="3" type="ORF">BG006_005924</name>
</gene>